<reference evidence="3" key="1">
    <citation type="journal article" date="2019" name="Int. J. Syst. Evol. Microbiol.">
        <title>The Global Catalogue of Microorganisms (GCM) 10K type strain sequencing project: providing services to taxonomists for standard genome sequencing and annotation.</title>
        <authorList>
            <consortium name="The Broad Institute Genomics Platform"/>
            <consortium name="The Broad Institute Genome Sequencing Center for Infectious Disease"/>
            <person name="Wu L."/>
            <person name="Ma J."/>
        </authorList>
    </citation>
    <scope>NUCLEOTIDE SEQUENCE [LARGE SCALE GENOMIC DNA]</scope>
    <source>
        <strain evidence="3">CGMCC 4.1782</strain>
    </source>
</reference>
<evidence type="ECO:0000313" key="3">
    <source>
        <dbReference type="Proteomes" id="UP001597374"/>
    </source>
</evidence>
<name>A0ABW5CXN2_9BACT</name>
<evidence type="ECO:0000313" key="2">
    <source>
        <dbReference type="EMBL" id="MFD2246568.1"/>
    </source>
</evidence>
<protein>
    <submittedName>
        <fullName evidence="2">Uncharacterized protein</fullName>
    </submittedName>
</protein>
<dbReference type="EMBL" id="JBHUIM010000001">
    <property type="protein sequence ID" value="MFD2246568.1"/>
    <property type="molecule type" value="Genomic_DNA"/>
</dbReference>
<keyword evidence="1" id="KW-0472">Membrane</keyword>
<feature type="transmembrane region" description="Helical" evidence="1">
    <location>
        <begin position="15"/>
        <end position="37"/>
    </location>
</feature>
<proteinExistence type="predicted"/>
<evidence type="ECO:0000256" key="1">
    <source>
        <dbReference type="SAM" id="Phobius"/>
    </source>
</evidence>
<accession>A0ABW5CXN2</accession>
<keyword evidence="1" id="KW-1133">Transmembrane helix</keyword>
<comment type="caution">
    <text evidence="2">The sequence shown here is derived from an EMBL/GenBank/DDBJ whole genome shotgun (WGS) entry which is preliminary data.</text>
</comment>
<dbReference type="Proteomes" id="UP001597374">
    <property type="component" value="Unassembled WGS sequence"/>
</dbReference>
<sequence>MKNLGDIKLYLKYPLMWVMLLWALTLPGHEVAVYSFIMKGTVAKAASVLKKVKYHTAPDAVEQQALQVFLDARAAPPVVLTPQHADRYVLPSFLFNPPANEELPACADNPAGTRLLAHTTPVAVLPNAP</sequence>
<keyword evidence="3" id="KW-1185">Reference proteome</keyword>
<dbReference type="RefSeq" id="WP_250428355.1">
    <property type="nucleotide sequence ID" value="NZ_JALPRR010000001.1"/>
</dbReference>
<gene>
    <name evidence="2" type="ORF">ACFSKP_09905</name>
</gene>
<keyword evidence="1" id="KW-0812">Transmembrane</keyword>
<organism evidence="2 3">
    <name type="scientific">Pontibacter ruber</name>
    <dbReference type="NCBI Taxonomy" id="1343895"/>
    <lineage>
        <taxon>Bacteria</taxon>
        <taxon>Pseudomonadati</taxon>
        <taxon>Bacteroidota</taxon>
        <taxon>Cytophagia</taxon>
        <taxon>Cytophagales</taxon>
        <taxon>Hymenobacteraceae</taxon>
        <taxon>Pontibacter</taxon>
    </lineage>
</organism>